<comment type="caution">
    <text evidence="1">The sequence shown here is derived from an EMBL/GenBank/DDBJ whole genome shotgun (WGS) entry which is preliminary data.</text>
</comment>
<organism evidence="1 2">
    <name type="scientific">Mucuna pruriens</name>
    <name type="common">Velvet bean</name>
    <name type="synonym">Dolichos pruriens</name>
    <dbReference type="NCBI Taxonomy" id="157652"/>
    <lineage>
        <taxon>Eukaryota</taxon>
        <taxon>Viridiplantae</taxon>
        <taxon>Streptophyta</taxon>
        <taxon>Embryophyta</taxon>
        <taxon>Tracheophyta</taxon>
        <taxon>Spermatophyta</taxon>
        <taxon>Magnoliopsida</taxon>
        <taxon>eudicotyledons</taxon>
        <taxon>Gunneridae</taxon>
        <taxon>Pentapetalae</taxon>
        <taxon>rosids</taxon>
        <taxon>fabids</taxon>
        <taxon>Fabales</taxon>
        <taxon>Fabaceae</taxon>
        <taxon>Papilionoideae</taxon>
        <taxon>50 kb inversion clade</taxon>
        <taxon>NPAAA clade</taxon>
        <taxon>indigoferoid/millettioid clade</taxon>
        <taxon>Phaseoleae</taxon>
        <taxon>Mucuna</taxon>
    </lineage>
</organism>
<dbReference type="PANTHER" id="PTHR35046">
    <property type="entry name" value="ZINC KNUCKLE (CCHC-TYPE) FAMILY PROTEIN"/>
    <property type="match status" value="1"/>
</dbReference>
<dbReference type="AlphaFoldDB" id="A0A371HD81"/>
<dbReference type="PANTHER" id="PTHR35046:SF26">
    <property type="entry name" value="RNA-DIRECTED DNA POLYMERASE"/>
    <property type="match status" value="1"/>
</dbReference>
<sequence length="228" mass="26288">MLFHHDDRSSVNVDNLRLVEKLALPTLPHPKPYKLQWLSKKGKLVVDMLEEYKGIFPKEMSQGLPPLRGIEHHIDLTVSASLPNKHAYRVNLEESKEIQKQVEKLLEKGWHKQGKVNIVANALSKRHVLLAMLKTKLLGFECVKELYIEDDDFKETNKLCANSANGDFFRHEGLNEDGLSKAQFVKKLYERAWSHVEEKGANLCRSLQGHNPIKPNHVYRKPEWEGLV</sequence>
<dbReference type="OrthoDB" id="1934635at2759"/>
<dbReference type="SUPFAM" id="SSF56672">
    <property type="entry name" value="DNA/RNA polymerases"/>
    <property type="match status" value="1"/>
</dbReference>
<dbReference type="Proteomes" id="UP000257109">
    <property type="component" value="Unassembled WGS sequence"/>
</dbReference>
<evidence type="ECO:0000313" key="1">
    <source>
        <dbReference type="EMBL" id="RDY00748.1"/>
    </source>
</evidence>
<evidence type="ECO:0000313" key="2">
    <source>
        <dbReference type="Proteomes" id="UP000257109"/>
    </source>
</evidence>
<name>A0A371HD81_MUCPR</name>
<keyword evidence="2" id="KW-1185">Reference proteome</keyword>
<accession>A0A371HD81</accession>
<proteinExistence type="predicted"/>
<feature type="non-terminal residue" evidence="1">
    <location>
        <position position="1"/>
    </location>
</feature>
<reference evidence="1" key="1">
    <citation type="submission" date="2018-05" db="EMBL/GenBank/DDBJ databases">
        <title>Draft genome of Mucuna pruriens seed.</title>
        <authorList>
            <person name="Nnadi N.E."/>
            <person name="Vos R."/>
            <person name="Hasami M.H."/>
            <person name="Devisetty U.K."/>
            <person name="Aguiy J.C."/>
        </authorList>
    </citation>
    <scope>NUCLEOTIDE SEQUENCE [LARGE SCALE GENOMIC DNA]</scope>
    <source>
        <strain evidence="1">JCA_2017</strain>
    </source>
</reference>
<dbReference type="EMBL" id="QJKJ01002914">
    <property type="protein sequence ID" value="RDY00748.1"/>
    <property type="molecule type" value="Genomic_DNA"/>
</dbReference>
<protein>
    <submittedName>
        <fullName evidence="1">Uncharacterized protein</fullName>
    </submittedName>
</protein>
<gene>
    <name evidence="1" type="ORF">CR513_16026</name>
</gene>
<dbReference type="InterPro" id="IPR043502">
    <property type="entry name" value="DNA/RNA_pol_sf"/>
</dbReference>
<dbReference type="Gene3D" id="3.10.10.10">
    <property type="entry name" value="HIV Type 1 Reverse Transcriptase, subunit A, domain 1"/>
    <property type="match status" value="1"/>
</dbReference>